<proteinExistence type="predicted"/>
<dbReference type="EMBL" id="DXCQ01000025">
    <property type="protein sequence ID" value="HIY96522.1"/>
    <property type="molecule type" value="Genomic_DNA"/>
</dbReference>
<name>A0A9D1ZUR4_9FIRM</name>
<organism evidence="1 2">
    <name type="scientific">Candidatus Borkfalkia excrementigallinarum</name>
    <dbReference type="NCBI Taxonomy" id="2838506"/>
    <lineage>
        <taxon>Bacteria</taxon>
        <taxon>Bacillati</taxon>
        <taxon>Bacillota</taxon>
        <taxon>Clostridia</taxon>
        <taxon>Christensenellales</taxon>
        <taxon>Christensenellaceae</taxon>
        <taxon>Candidatus Borkfalkia</taxon>
    </lineage>
</organism>
<reference evidence="1" key="2">
    <citation type="submission" date="2021-04" db="EMBL/GenBank/DDBJ databases">
        <authorList>
            <person name="Gilroy R."/>
        </authorList>
    </citation>
    <scope>NUCLEOTIDE SEQUENCE</scope>
    <source>
        <strain evidence="1">1345</strain>
    </source>
</reference>
<dbReference type="Pfam" id="PF18143">
    <property type="entry name" value="HAD_SAK_2"/>
    <property type="match status" value="1"/>
</dbReference>
<dbReference type="AlphaFoldDB" id="A0A9D1ZUR4"/>
<protein>
    <submittedName>
        <fullName evidence="1">Uncharacterized protein</fullName>
    </submittedName>
</protein>
<accession>A0A9D1ZUR4</accession>
<sequence length="144" mass="16791">MKALFLDIDGVVCLHKDDTNWADEEIFDADCCRRLKEIIEATGCKLVLSSSWRLFPESIRSMFRQFKPFGITKECFLGRTPLYGERGDEIMAYLKKRPQIEKFIAVDDEPFYSRVFPKDRLILTKPESGITENIKEKCIKKLSE</sequence>
<evidence type="ECO:0000313" key="2">
    <source>
        <dbReference type="Proteomes" id="UP000886750"/>
    </source>
</evidence>
<evidence type="ECO:0000313" key="1">
    <source>
        <dbReference type="EMBL" id="HIY96522.1"/>
    </source>
</evidence>
<dbReference type="Proteomes" id="UP000886750">
    <property type="component" value="Unassembled WGS sequence"/>
</dbReference>
<comment type="caution">
    <text evidence="1">The sequence shown here is derived from an EMBL/GenBank/DDBJ whole genome shotgun (WGS) entry which is preliminary data.</text>
</comment>
<reference evidence="1" key="1">
    <citation type="journal article" date="2021" name="PeerJ">
        <title>Extensive microbial diversity within the chicken gut microbiome revealed by metagenomics and culture.</title>
        <authorList>
            <person name="Gilroy R."/>
            <person name="Ravi A."/>
            <person name="Getino M."/>
            <person name="Pursley I."/>
            <person name="Horton D.L."/>
            <person name="Alikhan N.F."/>
            <person name="Baker D."/>
            <person name="Gharbi K."/>
            <person name="Hall N."/>
            <person name="Watson M."/>
            <person name="Adriaenssens E.M."/>
            <person name="Foster-Nyarko E."/>
            <person name="Jarju S."/>
            <person name="Secka A."/>
            <person name="Antonio M."/>
            <person name="Oren A."/>
            <person name="Chaudhuri R.R."/>
            <person name="La Ragione R."/>
            <person name="Hildebrand F."/>
            <person name="Pallen M.J."/>
        </authorList>
    </citation>
    <scope>NUCLEOTIDE SEQUENCE</scope>
    <source>
        <strain evidence="1">1345</strain>
    </source>
</reference>
<gene>
    <name evidence="1" type="ORF">H9729_02430</name>
</gene>